<gene>
    <name evidence="2" type="ORF">GIW81_03975</name>
</gene>
<dbReference type="EMBL" id="WMBQ01000001">
    <property type="protein sequence ID" value="MTD93491.1"/>
    <property type="molecule type" value="Genomic_DNA"/>
</dbReference>
<keyword evidence="1" id="KW-0732">Signal</keyword>
<proteinExistence type="predicted"/>
<feature type="signal peptide" evidence="1">
    <location>
        <begin position="1"/>
        <end position="22"/>
    </location>
</feature>
<protein>
    <submittedName>
        <fullName evidence="2">Uncharacterized protein</fullName>
    </submittedName>
</protein>
<evidence type="ECO:0000313" key="3">
    <source>
        <dbReference type="Proteomes" id="UP000440694"/>
    </source>
</evidence>
<dbReference type="Proteomes" id="UP000440694">
    <property type="component" value="Unassembled WGS sequence"/>
</dbReference>
<evidence type="ECO:0000313" key="2">
    <source>
        <dbReference type="EMBL" id="MTD93491.1"/>
    </source>
</evidence>
<dbReference type="AlphaFoldDB" id="A0A6I3KL91"/>
<feature type="chain" id="PRO_5026114431" evidence="1">
    <location>
        <begin position="23"/>
        <end position="99"/>
    </location>
</feature>
<accession>A0A6I3KL91</accession>
<organism evidence="2 3">
    <name type="scientific">Hyphomicrobium album</name>
    <dbReference type="NCBI Taxonomy" id="2665159"/>
    <lineage>
        <taxon>Bacteria</taxon>
        <taxon>Pseudomonadati</taxon>
        <taxon>Pseudomonadota</taxon>
        <taxon>Alphaproteobacteria</taxon>
        <taxon>Hyphomicrobiales</taxon>
        <taxon>Hyphomicrobiaceae</taxon>
        <taxon>Hyphomicrobium</taxon>
    </lineage>
</organism>
<sequence>MKLATAAAAAALTLAIAGPAAAVTVKNTSAGEFTVGIDYGNEEKVETIAAGKEVKVDCKDGCAVTGPWGFSWFAKEGDTISSNGQALVTVQEPGGAKKK</sequence>
<evidence type="ECO:0000256" key="1">
    <source>
        <dbReference type="SAM" id="SignalP"/>
    </source>
</evidence>
<reference evidence="2 3" key="1">
    <citation type="submission" date="2019-11" db="EMBL/GenBank/DDBJ databases">
        <title>Identification of a novel strain.</title>
        <authorList>
            <person name="Xu Q."/>
            <person name="Wang G."/>
        </authorList>
    </citation>
    <scope>NUCLEOTIDE SEQUENCE [LARGE SCALE GENOMIC DNA]</scope>
    <source>
        <strain evidence="3">xq</strain>
    </source>
</reference>
<comment type="caution">
    <text evidence="2">The sequence shown here is derived from an EMBL/GenBank/DDBJ whole genome shotgun (WGS) entry which is preliminary data.</text>
</comment>
<dbReference type="RefSeq" id="WP_154738025.1">
    <property type="nucleotide sequence ID" value="NZ_WMBQ01000001.1"/>
</dbReference>
<keyword evidence="3" id="KW-1185">Reference proteome</keyword>
<name>A0A6I3KL91_9HYPH</name>